<dbReference type="InterPro" id="IPR020603">
    <property type="entry name" value="MraZ_dom"/>
</dbReference>
<dbReference type="Gene3D" id="3.40.1550.20">
    <property type="entry name" value="Transcriptional regulator MraZ domain"/>
    <property type="match status" value="1"/>
</dbReference>
<evidence type="ECO:0000256" key="3">
    <source>
        <dbReference type="ARBA" id="ARBA00022737"/>
    </source>
</evidence>
<evidence type="ECO:0000256" key="1">
    <source>
        <dbReference type="ARBA" id="ARBA00013860"/>
    </source>
</evidence>
<evidence type="ECO:0000313" key="10">
    <source>
        <dbReference type="Proteomes" id="UP000024547"/>
    </source>
</evidence>
<dbReference type="OrthoDB" id="9807753at2"/>
<evidence type="ECO:0000256" key="4">
    <source>
        <dbReference type="ARBA" id="ARBA00023015"/>
    </source>
</evidence>
<dbReference type="GO" id="GO:0003700">
    <property type="term" value="F:DNA-binding transcription factor activity"/>
    <property type="evidence" value="ECO:0007669"/>
    <property type="project" value="UniProtKB-UniRule"/>
</dbReference>
<evidence type="ECO:0000313" key="9">
    <source>
        <dbReference type="EMBL" id="KCZ58579.1"/>
    </source>
</evidence>
<keyword evidence="3" id="KW-0677">Repeat</keyword>
<feature type="domain" description="SpoVT-AbrB" evidence="8">
    <location>
        <begin position="5"/>
        <end position="51"/>
    </location>
</feature>
<accession>A0A059DYK9</accession>
<dbReference type="PATRIC" id="fig|1280948.3.peg.2994"/>
<keyword evidence="6 7" id="KW-0804">Transcription</keyword>
<dbReference type="GO" id="GO:0005737">
    <property type="term" value="C:cytoplasm"/>
    <property type="evidence" value="ECO:0007669"/>
    <property type="project" value="UniProtKB-UniRule"/>
</dbReference>
<keyword evidence="10" id="KW-1185">Reference proteome</keyword>
<dbReference type="SUPFAM" id="SSF89447">
    <property type="entry name" value="AbrB/MazE/MraZ-like"/>
    <property type="match status" value="1"/>
</dbReference>
<dbReference type="InterPro" id="IPR037914">
    <property type="entry name" value="SpoVT-AbrB_sf"/>
</dbReference>
<organism evidence="9 10">
    <name type="scientific">Hyphomonas atlantica</name>
    <dbReference type="NCBI Taxonomy" id="1280948"/>
    <lineage>
        <taxon>Bacteria</taxon>
        <taxon>Pseudomonadati</taxon>
        <taxon>Pseudomonadota</taxon>
        <taxon>Alphaproteobacteria</taxon>
        <taxon>Hyphomonadales</taxon>
        <taxon>Hyphomonadaceae</taxon>
        <taxon>Hyphomonas</taxon>
    </lineage>
</organism>
<dbReference type="EMBL" id="AWFH01000056">
    <property type="protein sequence ID" value="KCZ58579.1"/>
    <property type="molecule type" value="Genomic_DNA"/>
</dbReference>
<dbReference type="PROSITE" id="PS51740">
    <property type="entry name" value="SPOVT_ABRB"/>
    <property type="match status" value="2"/>
</dbReference>
<dbReference type="eggNOG" id="COG2001">
    <property type="taxonomic scope" value="Bacteria"/>
</dbReference>
<dbReference type="PANTHER" id="PTHR34701:SF1">
    <property type="entry name" value="TRANSCRIPTIONAL REGULATOR MRAZ"/>
    <property type="match status" value="1"/>
</dbReference>
<dbReference type="InterPro" id="IPR003444">
    <property type="entry name" value="MraZ"/>
</dbReference>
<dbReference type="PANTHER" id="PTHR34701">
    <property type="entry name" value="TRANSCRIPTIONAL REGULATOR MRAZ"/>
    <property type="match status" value="1"/>
</dbReference>
<evidence type="ECO:0000256" key="2">
    <source>
        <dbReference type="ARBA" id="ARBA00022490"/>
    </source>
</evidence>
<comment type="caution">
    <text evidence="9">The sequence shown here is derived from an EMBL/GenBank/DDBJ whole genome shotgun (WGS) entry which is preliminary data.</text>
</comment>
<keyword evidence="4 7" id="KW-0805">Transcription regulation</keyword>
<gene>
    <name evidence="7" type="primary">mraZ</name>
    <name evidence="9" type="ORF">HY36_09380</name>
</gene>
<dbReference type="InterPro" id="IPR007159">
    <property type="entry name" value="SpoVT-AbrB_dom"/>
</dbReference>
<dbReference type="RefSeq" id="WP_051602835.1">
    <property type="nucleotide sequence ID" value="NZ_AWFH01000056.1"/>
</dbReference>
<evidence type="ECO:0000259" key="8">
    <source>
        <dbReference type="PROSITE" id="PS51740"/>
    </source>
</evidence>
<dbReference type="GO" id="GO:2000143">
    <property type="term" value="P:negative regulation of DNA-templated transcription initiation"/>
    <property type="evidence" value="ECO:0007669"/>
    <property type="project" value="TreeGrafter"/>
</dbReference>
<dbReference type="GO" id="GO:0009295">
    <property type="term" value="C:nucleoid"/>
    <property type="evidence" value="ECO:0007669"/>
    <property type="project" value="UniProtKB-SubCell"/>
</dbReference>
<dbReference type="InterPro" id="IPR035642">
    <property type="entry name" value="MraZ_N"/>
</dbReference>
<keyword evidence="2 7" id="KW-0963">Cytoplasm</keyword>
<sequence>MFVSTYESAIDAKGRVSIPAPFRAALGGGNRIFLWSALDGSGCLEGGGEALMAMYRATLTRLAPHSPARKALVTRIIAGSADLKMDDTGRIKLTEELIKAAGLDGRVKFAGNMDSFQIWNPDRHAEHFDAMAAEAAKEDTLEALGQAYSEVLMQQANGGAALKLVDGGEG</sequence>
<dbReference type="InterPro" id="IPR038619">
    <property type="entry name" value="MraZ_sf"/>
</dbReference>
<evidence type="ECO:0000256" key="5">
    <source>
        <dbReference type="ARBA" id="ARBA00023125"/>
    </source>
</evidence>
<dbReference type="Pfam" id="PF02381">
    <property type="entry name" value="MraZ"/>
    <property type="match status" value="2"/>
</dbReference>
<feature type="domain" description="SpoVT-AbrB" evidence="8">
    <location>
        <begin position="80"/>
        <end position="123"/>
    </location>
</feature>
<dbReference type="HAMAP" id="MF_01008">
    <property type="entry name" value="MraZ"/>
    <property type="match status" value="1"/>
</dbReference>
<reference evidence="9 10" key="1">
    <citation type="journal article" date="2014" name="Antonie Van Leeuwenhoek">
        <title>Hyphomonas beringensis sp. nov. and Hyphomonas chukchiensis sp. nov., isolated from surface seawater of the Bering Sea and Chukchi Sea.</title>
        <authorList>
            <person name="Li C."/>
            <person name="Lai Q."/>
            <person name="Li G."/>
            <person name="Dong C."/>
            <person name="Wang J."/>
            <person name="Liao Y."/>
            <person name="Shao Z."/>
        </authorList>
    </citation>
    <scope>NUCLEOTIDE SEQUENCE [LARGE SCALE GENOMIC DNA]</scope>
    <source>
        <strain evidence="9 10">22II1-22F38</strain>
    </source>
</reference>
<comment type="subcellular location">
    <subcellularLocation>
        <location evidence="7">Cytoplasm</location>
        <location evidence="7">Nucleoid</location>
    </subcellularLocation>
</comment>
<dbReference type="GO" id="GO:0000976">
    <property type="term" value="F:transcription cis-regulatory region binding"/>
    <property type="evidence" value="ECO:0007669"/>
    <property type="project" value="TreeGrafter"/>
</dbReference>
<dbReference type="CDD" id="cd16321">
    <property type="entry name" value="MraZ_C"/>
    <property type="match status" value="1"/>
</dbReference>
<comment type="similarity">
    <text evidence="7">Belongs to the MraZ family.</text>
</comment>
<evidence type="ECO:0000256" key="7">
    <source>
        <dbReference type="HAMAP-Rule" id="MF_01008"/>
    </source>
</evidence>
<proteinExistence type="inferred from homology"/>
<comment type="subunit">
    <text evidence="7">Forms oligomers.</text>
</comment>
<protein>
    <recommendedName>
        <fullName evidence="1 7">Transcriptional regulator MraZ</fullName>
    </recommendedName>
</protein>
<keyword evidence="5 7" id="KW-0238">DNA-binding</keyword>
<dbReference type="Proteomes" id="UP000024547">
    <property type="component" value="Unassembled WGS sequence"/>
</dbReference>
<dbReference type="InterPro" id="IPR035644">
    <property type="entry name" value="MraZ_C"/>
</dbReference>
<dbReference type="STRING" id="1280948.HY36_09380"/>
<dbReference type="AlphaFoldDB" id="A0A059DYK9"/>
<name>A0A059DYK9_9PROT</name>
<evidence type="ECO:0000256" key="6">
    <source>
        <dbReference type="ARBA" id="ARBA00023163"/>
    </source>
</evidence>
<dbReference type="CDD" id="cd16320">
    <property type="entry name" value="MraZ_N"/>
    <property type="match status" value="1"/>
</dbReference>